<dbReference type="OrthoDB" id="9973935at2759"/>
<comment type="subcellular location">
    <subcellularLocation>
        <location evidence="1">Cytoplasm</location>
    </subcellularLocation>
</comment>
<comment type="function">
    <text evidence="7">Catalyzes the GTP-dependent phosphorylation of 5-hydroxy-L-lysine.</text>
</comment>
<dbReference type="FunFam" id="3.90.1200.10:FF:000007">
    <property type="entry name" value="hydroxylysine kinase isoform X1"/>
    <property type="match status" value="1"/>
</dbReference>
<dbReference type="Gene3D" id="3.90.1200.10">
    <property type="match status" value="1"/>
</dbReference>
<evidence type="ECO:0000256" key="8">
    <source>
        <dbReference type="ARBA" id="ARBA00038873"/>
    </source>
</evidence>
<dbReference type="FunFam" id="3.30.200.20:FF:000549">
    <property type="entry name" value="hydroxylysine kinase"/>
    <property type="match status" value="1"/>
</dbReference>
<dbReference type="Gene3D" id="3.30.200.20">
    <property type="entry name" value="Phosphorylase Kinase, domain 1"/>
    <property type="match status" value="1"/>
</dbReference>
<dbReference type="PANTHER" id="PTHR21064:SF1">
    <property type="entry name" value="HYDROXYLYSINE KINASE"/>
    <property type="match status" value="1"/>
</dbReference>
<sequence length="381" mass="43388">MTSEKETENSQITSKPAVNEARVIELAEKLFGLLVSKVKPLPSYDDQNFYIQTRDDGNNTQKEYVLKIMNGEDSKNTELIEVQTCAMKFLYDEGLPTPNPQLTKTGAIMSLEPIDCGGVITKHMVRLLTYLPGKPAAEIETTPEIAFEIGKMAATLDETLTKKFQHSYKKSFDRGEFIWNLSNTPLLRKYMYAIKDENLHQTIERVIAEYENSVKQNLRRFRQCINHGDLNDHNILLEKISISNGNNPDQYRVSGILDFGDMSSGYYVFEVAIIIMYMMIESTDPLPIGGYVLAGYESVIPLTKEEKEALFALVCCRFAQSLVMARYTVLHCPENEEYLMITAKTGWGRLMTLLDMGKEVVEKIWEDSGSFARSYVNKMHI</sequence>
<feature type="domain" description="Aminoglycoside phosphotransferase" evidence="10">
    <location>
        <begin position="38"/>
        <end position="286"/>
    </location>
</feature>
<keyword evidence="3" id="KW-0963">Cytoplasm</keyword>
<evidence type="ECO:0000256" key="9">
    <source>
        <dbReference type="ARBA" id="ARBA00040505"/>
    </source>
</evidence>
<dbReference type="EC" id="2.7.1.81" evidence="8"/>
<dbReference type="SUPFAM" id="SSF56112">
    <property type="entry name" value="Protein kinase-like (PK-like)"/>
    <property type="match status" value="1"/>
</dbReference>
<dbReference type="PANTHER" id="PTHR21064">
    <property type="entry name" value="AMINOGLYCOSIDE PHOSPHOTRANSFERASE DOMAIN-CONTAINING PROTEIN-RELATED"/>
    <property type="match status" value="1"/>
</dbReference>
<comment type="caution">
    <text evidence="11">The sequence shown here is derived from an EMBL/GenBank/DDBJ whole genome shotgun (WGS) entry which is preliminary data.</text>
</comment>
<dbReference type="Proteomes" id="UP000770717">
    <property type="component" value="Unassembled WGS sequence"/>
</dbReference>
<evidence type="ECO:0000256" key="1">
    <source>
        <dbReference type="ARBA" id="ARBA00004496"/>
    </source>
</evidence>
<comment type="similarity">
    <text evidence="2">Belongs to the aminoglycoside phosphotransferase family.</text>
</comment>
<dbReference type="InterPro" id="IPR002575">
    <property type="entry name" value="Aminoglycoside_PTrfase"/>
</dbReference>
<evidence type="ECO:0000256" key="4">
    <source>
        <dbReference type="ARBA" id="ARBA00022679"/>
    </source>
</evidence>
<evidence type="ECO:0000256" key="5">
    <source>
        <dbReference type="ARBA" id="ARBA00022777"/>
    </source>
</evidence>
<dbReference type="EMBL" id="WNTK01000002">
    <property type="protein sequence ID" value="KAG9489503.1"/>
    <property type="molecule type" value="Genomic_DNA"/>
</dbReference>
<evidence type="ECO:0000256" key="7">
    <source>
        <dbReference type="ARBA" id="ARBA00037368"/>
    </source>
</evidence>
<evidence type="ECO:0000256" key="2">
    <source>
        <dbReference type="ARBA" id="ARBA00006219"/>
    </source>
</evidence>
<proteinExistence type="inferred from homology"/>
<gene>
    <name evidence="11" type="ORF">GDO78_005469</name>
</gene>
<dbReference type="InterPro" id="IPR011009">
    <property type="entry name" value="Kinase-like_dom_sf"/>
</dbReference>
<keyword evidence="12" id="KW-1185">Reference proteome</keyword>
<evidence type="ECO:0000256" key="6">
    <source>
        <dbReference type="ARBA" id="ARBA00036820"/>
    </source>
</evidence>
<dbReference type="GO" id="GO:0005737">
    <property type="term" value="C:cytoplasm"/>
    <property type="evidence" value="ECO:0007669"/>
    <property type="project" value="UniProtKB-SubCell"/>
</dbReference>
<protein>
    <recommendedName>
        <fullName evidence="9">Hydroxylysine kinase</fullName>
        <ecNumber evidence="8">2.7.1.81</ecNumber>
    </recommendedName>
</protein>
<comment type="catalytic activity">
    <reaction evidence="6">
        <text>(5R)-5-hydroxy-L-lysine + GTP = (5R)-5-phosphooxy-L-lysine + GDP + H(+)</text>
        <dbReference type="Rhea" id="RHEA:19049"/>
        <dbReference type="ChEBI" id="CHEBI:15378"/>
        <dbReference type="ChEBI" id="CHEBI:37565"/>
        <dbReference type="ChEBI" id="CHEBI:57882"/>
        <dbReference type="ChEBI" id="CHEBI:58189"/>
        <dbReference type="ChEBI" id="CHEBI:58357"/>
        <dbReference type="EC" id="2.7.1.81"/>
    </reaction>
</comment>
<evidence type="ECO:0000259" key="10">
    <source>
        <dbReference type="Pfam" id="PF01636"/>
    </source>
</evidence>
<dbReference type="InterPro" id="IPR050249">
    <property type="entry name" value="Pseudomonas-type_ThrB"/>
</dbReference>
<organism evidence="11 12">
    <name type="scientific">Eleutherodactylus coqui</name>
    <name type="common">Puerto Rican coqui</name>
    <dbReference type="NCBI Taxonomy" id="57060"/>
    <lineage>
        <taxon>Eukaryota</taxon>
        <taxon>Metazoa</taxon>
        <taxon>Chordata</taxon>
        <taxon>Craniata</taxon>
        <taxon>Vertebrata</taxon>
        <taxon>Euteleostomi</taxon>
        <taxon>Amphibia</taxon>
        <taxon>Batrachia</taxon>
        <taxon>Anura</taxon>
        <taxon>Neobatrachia</taxon>
        <taxon>Hyloidea</taxon>
        <taxon>Eleutherodactylidae</taxon>
        <taxon>Eleutherodactylinae</taxon>
        <taxon>Eleutherodactylus</taxon>
        <taxon>Eleutherodactylus</taxon>
    </lineage>
</organism>
<reference evidence="11" key="1">
    <citation type="thesis" date="2020" institute="ProQuest LLC" country="789 East Eisenhower Parkway, Ann Arbor, MI, USA">
        <title>Comparative Genomics and Chromosome Evolution.</title>
        <authorList>
            <person name="Mudd A.B."/>
        </authorList>
    </citation>
    <scope>NUCLEOTIDE SEQUENCE</scope>
    <source>
        <strain evidence="11">HN-11 Male</strain>
        <tissue evidence="11">Kidney and liver</tissue>
    </source>
</reference>
<evidence type="ECO:0000313" key="12">
    <source>
        <dbReference type="Proteomes" id="UP000770717"/>
    </source>
</evidence>
<dbReference type="GO" id="GO:0047992">
    <property type="term" value="F:hydroxylysine kinase activity"/>
    <property type="evidence" value="ECO:0007669"/>
    <property type="project" value="UniProtKB-EC"/>
</dbReference>
<dbReference type="AlphaFoldDB" id="A0A8J6FK48"/>
<evidence type="ECO:0000313" key="11">
    <source>
        <dbReference type="EMBL" id="KAG9489503.1"/>
    </source>
</evidence>
<evidence type="ECO:0000256" key="3">
    <source>
        <dbReference type="ARBA" id="ARBA00022490"/>
    </source>
</evidence>
<accession>A0A8J6FK48</accession>
<name>A0A8J6FK48_ELECQ</name>
<keyword evidence="5" id="KW-0418">Kinase</keyword>
<keyword evidence="4" id="KW-0808">Transferase</keyword>
<dbReference type="Pfam" id="PF01636">
    <property type="entry name" value="APH"/>
    <property type="match status" value="1"/>
</dbReference>